<reference evidence="1 2" key="1">
    <citation type="journal article" date="2018" name="Science">
        <title>The opium poppy genome and morphinan production.</title>
        <authorList>
            <person name="Guo L."/>
            <person name="Winzer T."/>
            <person name="Yang X."/>
            <person name="Li Y."/>
            <person name="Ning Z."/>
            <person name="He Z."/>
            <person name="Teodor R."/>
            <person name="Lu Y."/>
            <person name="Bowser T.A."/>
            <person name="Graham I.A."/>
            <person name="Ye K."/>
        </authorList>
    </citation>
    <scope>NUCLEOTIDE SEQUENCE [LARGE SCALE GENOMIC DNA]</scope>
    <source>
        <strain evidence="2">cv. HN1</strain>
        <tissue evidence="1">Leaves</tissue>
    </source>
</reference>
<dbReference type="AlphaFoldDB" id="A0A4Y7J5H7"/>
<proteinExistence type="predicted"/>
<organism evidence="1 2">
    <name type="scientific">Papaver somniferum</name>
    <name type="common">Opium poppy</name>
    <dbReference type="NCBI Taxonomy" id="3469"/>
    <lineage>
        <taxon>Eukaryota</taxon>
        <taxon>Viridiplantae</taxon>
        <taxon>Streptophyta</taxon>
        <taxon>Embryophyta</taxon>
        <taxon>Tracheophyta</taxon>
        <taxon>Spermatophyta</taxon>
        <taxon>Magnoliopsida</taxon>
        <taxon>Ranunculales</taxon>
        <taxon>Papaveraceae</taxon>
        <taxon>Papaveroideae</taxon>
        <taxon>Papaver</taxon>
    </lineage>
</organism>
<dbReference type="Gramene" id="RZC55706">
    <property type="protein sequence ID" value="RZC55706"/>
    <property type="gene ID" value="C5167_014557"/>
</dbReference>
<name>A0A4Y7J5H7_PAPSO</name>
<accession>A0A4Y7J5H7</accession>
<evidence type="ECO:0000313" key="2">
    <source>
        <dbReference type="Proteomes" id="UP000316621"/>
    </source>
</evidence>
<gene>
    <name evidence="1" type="ORF">C5167_014557</name>
</gene>
<dbReference type="Proteomes" id="UP000316621">
    <property type="component" value="Chromosome 3"/>
</dbReference>
<sequence>FAETVYPKTLVTFSYSPFFLRKKIKPRKSHVASVLTVRPPFLSDEFTVLPPFFLMREQMVLLFREPLSVVVLSVGNNKCVLKEWEPCQSLLAVD</sequence>
<evidence type="ECO:0000313" key="1">
    <source>
        <dbReference type="EMBL" id="RZC55706.1"/>
    </source>
</evidence>
<protein>
    <submittedName>
        <fullName evidence="1">Uncharacterized protein</fullName>
    </submittedName>
</protein>
<feature type="non-terminal residue" evidence="1">
    <location>
        <position position="1"/>
    </location>
</feature>
<dbReference type="EMBL" id="CM010717">
    <property type="protein sequence ID" value="RZC55706.1"/>
    <property type="molecule type" value="Genomic_DNA"/>
</dbReference>
<keyword evidence="2" id="KW-1185">Reference proteome</keyword>